<feature type="signal peptide" evidence="3">
    <location>
        <begin position="1"/>
        <end position="22"/>
    </location>
</feature>
<dbReference type="Proteomes" id="UP000681722">
    <property type="component" value="Unassembled WGS sequence"/>
</dbReference>
<dbReference type="Proteomes" id="UP000677228">
    <property type="component" value="Unassembled WGS sequence"/>
</dbReference>
<feature type="region of interest" description="Disordered" evidence="1">
    <location>
        <begin position="189"/>
        <end position="338"/>
    </location>
</feature>
<evidence type="ECO:0000313" key="6">
    <source>
        <dbReference type="EMBL" id="CAF3666478.1"/>
    </source>
</evidence>
<dbReference type="Proteomes" id="UP000682733">
    <property type="component" value="Unassembled WGS sequence"/>
</dbReference>
<evidence type="ECO:0000313" key="7">
    <source>
        <dbReference type="EMBL" id="CAF3782743.1"/>
    </source>
</evidence>
<sequence>MSTMMWLARSLFLFYLLPAISAVSFTEEDPHLKIKLMDIKLSEWKPSYADRLEQALDSELAYINDKKGVDCKAIDLSSSDFEEKHEAAVQDGRFLTISLLGKCTEPSGKVHPVEKAIMIEAIIRHTDAIRQITGATLIKIDDIQIYKRDRNFLNLIIIPSACGFILLLGILTFGLRFIRERQKRRHIVSELKKRGPSKARAANKNEPNSDEKQSLLPREPIAGKESDKIGSSKQITHERDDSRAGRSSRPDTSANNRRPIQDPPHISNVSNDPTAGGNYRPDFDERMSRPNRDERVPYRDTMDGRSSRQDPQFIRSSQERIQTPYDNRTRRFSPNRDELHMTERDHMHRSMPPPSYLDANPPRVVVRSVPADADFVPYYRQQQYHQHPDESMFIPIPVQIERGGVHARFPTYDNRMQPSGSPHYDRQQTQPYYRHINT</sequence>
<dbReference type="EMBL" id="CAJNOK010006765">
    <property type="protein sequence ID" value="CAF1013727.1"/>
    <property type="molecule type" value="Genomic_DNA"/>
</dbReference>
<feature type="compositionally biased region" description="Polar residues" evidence="1">
    <location>
        <begin position="427"/>
        <end position="438"/>
    </location>
</feature>
<evidence type="ECO:0000256" key="1">
    <source>
        <dbReference type="SAM" id="MobiDB-lite"/>
    </source>
</evidence>
<evidence type="ECO:0000313" key="4">
    <source>
        <dbReference type="EMBL" id="CAF0880161.1"/>
    </source>
</evidence>
<evidence type="ECO:0000313" key="8">
    <source>
        <dbReference type="Proteomes" id="UP000663829"/>
    </source>
</evidence>
<protein>
    <submittedName>
        <fullName evidence="4">Uncharacterized protein</fullName>
    </submittedName>
</protein>
<dbReference type="EMBL" id="CAJOBA010006774">
    <property type="protein sequence ID" value="CAF3782743.1"/>
    <property type="molecule type" value="Genomic_DNA"/>
</dbReference>
<dbReference type="OrthoDB" id="10006659at2759"/>
<keyword evidence="2" id="KW-0812">Transmembrane</keyword>
<proteinExistence type="predicted"/>
<evidence type="ECO:0000256" key="2">
    <source>
        <dbReference type="SAM" id="Phobius"/>
    </source>
</evidence>
<organism evidence="4 8">
    <name type="scientific">Didymodactylos carnosus</name>
    <dbReference type="NCBI Taxonomy" id="1234261"/>
    <lineage>
        <taxon>Eukaryota</taxon>
        <taxon>Metazoa</taxon>
        <taxon>Spiralia</taxon>
        <taxon>Gnathifera</taxon>
        <taxon>Rotifera</taxon>
        <taxon>Eurotatoria</taxon>
        <taxon>Bdelloidea</taxon>
        <taxon>Philodinida</taxon>
        <taxon>Philodinidae</taxon>
        <taxon>Didymodactylos</taxon>
    </lineage>
</organism>
<keyword evidence="8" id="KW-1185">Reference proteome</keyword>
<name>A0A813Y4M8_9BILA</name>
<keyword evidence="2" id="KW-1133">Transmembrane helix</keyword>
<keyword evidence="3" id="KW-0732">Signal</keyword>
<feature type="compositionally biased region" description="Basic and acidic residues" evidence="1">
    <location>
        <begin position="281"/>
        <end position="308"/>
    </location>
</feature>
<feature type="compositionally biased region" description="Polar residues" evidence="1">
    <location>
        <begin position="314"/>
        <end position="326"/>
    </location>
</feature>
<evidence type="ECO:0000256" key="3">
    <source>
        <dbReference type="SAM" id="SignalP"/>
    </source>
</evidence>
<feature type="compositionally biased region" description="Basic and acidic residues" evidence="1">
    <location>
        <begin position="221"/>
        <end position="244"/>
    </location>
</feature>
<dbReference type="EMBL" id="CAJNOQ010001245">
    <property type="protein sequence ID" value="CAF0880161.1"/>
    <property type="molecule type" value="Genomic_DNA"/>
</dbReference>
<accession>A0A813Y4M8</accession>
<reference evidence="4" key="1">
    <citation type="submission" date="2021-02" db="EMBL/GenBank/DDBJ databases">
        <authorList>
            <person name="Nowell W R."/>
        </authorList>
    </citation>
    <scope>NUCLEOTIDE SEQUENCE</scope>
</reference>
<keyword evidence="2" id="KW-0472">Membrane</keyword>
<dbReference type="Proteomes" id="UP000663829">
    <property type="component" value="Unassembled WGS sequence"/>
</dbReference>
<feature type="chain" id="PRO_5035598902" evidence="3">
    <location>
        <begin position="23"/>
        <end position="438"/>
    </location>
</feature>
<dbReference type="EMBL" id="CAJOBC010001245">
    <property type="protein sequence ID" value="CAF3666478.1"/>
    <property type="molecule type" value="Genomic_DNA"/>
</dbReference>
<feature type="region of interest" description="Disordered" evidence="1">
    <location>
        <begin position="415"/>
        <end position="438"/>
    </location>
</feature>
<evidence type="ECO:0000313" key="5">
    <source>
        <dbReference type="EMBL" id="CAF1013727.1"/>
    </source>
</evidence>
<feature type="transmembrane region" description="Helical" evidence="2">
    <location>
        <begin position="152"/>
        <end position="175"/>
    </location>
</feature>
<dbReference type="AlphaFoldDB" id="A0A813Y4M8"/>
<gene>
    <name evidence="4" type="ORF">GPM918_LOCUS7567</name>
    <name evidence="5" type="ORF">OVA965_LOCUS15172</name>
    <name evidence="6" type="ORF">SRO942_LOCUS7567</name>
    <name evidence="7" type="ORF">TMI583_LOCUS15182</name>
</gene>
<comment type="caution">
    <text evidence="4">The sequence shown here is derived from an EMBL/GenBank/DDBJ whole genome shotgun (WGS) entry which is preliminary data.</text>
</comment>